<dbReference type="PANTHER" id="PTHR12399">
    <property type="entry name" value="EUKARYOTIC TRANSLATION INITIATION FACTOR 3 SUBUNIT 7"/>
    <property type="match status" value="1"/>
</dbReference>
<comment type="function">
    <text evidence="5">mRNA cap-binding component of the eukaryotic translation initiation factor 3 (eIF-3) complex, which is involved in protein synthesis of a specialized repertoire of mRNAs and, together with other initiation factors, stimulates binding of mRNA and methionyl-tRNAi to the 40S ribosome. The eIF-3 complex specifically targets and initiates translation of a subset of mRNAs involved in cell proliferation. In the eIF-3 complex, eif3d specifically recognizes and binds the 7-methylguanosine cap of a subset of mRNAs.</text>
</comment>
<dbReference type="GO" id="GO:0003743">
    <property type="term" value="F:translation initiation factor activity"/>
    <property type="evidence" value="ECO:0007669"/>
    <property type="project" value="UniProtKB-UniRule"/>
</dbReference>
<proteinExistence type="inferred from homology"/>
<evidence type="ECO:0000256" key="3">
    <source>
        <dbReference type="ARBA" id="ARBA00022884"/>
    </source>
</evidence>
<evidence type="ECO:0000256" key="1">
    <source>
        <dbReference type="ARBA" id="ARBA00022490"/>
    </source>
</evidence>
<evidence type="ECO:0000256" key="5">
    <source>
        <dbReference type="HAMAP-Rule" id="MF_03003"/>
    </source>
</evidence>
<sequence length="565" mass="61065">MAHFGKLTIHDHADGWGPPADLPPAKFRDMPYAPFSKSDRLGRAADWSAAARYGAPPPGIDGADDEAGAFTTVDTRTIKPSGFGRGRGAFRGGPRGRGVDGRPGDRDAGRRDFNRGGGRGGARGGRGGRGGYGRWDDRRNATREASVEVDPSWKMVEELPFSALSKLSHDGVGAPETLLTAGSLEFYDRTYDRVTTKTDKPLARFENRPFHYTTTTDDPIIRRLAGTTNGTVFATGPILSLLMMAPRGVASWDVVVQRVGDQLFFDKRDGSLMDVLTVNETAHDPPRDEKSLLPGEEVINSAQALALESTLVNQNFSQTVLTRGKRHTFPEDNPFMGDDVTEEAASVAYRYRKWTLAEGITLVARCDVDGAAQPLATGGRASAQSERAEGEPLALVIKALNEAPEEPTARSGPTADWRSKLDNQRGAVLATELKNNSVKLARWTAGALLAGADQMKLGFVARAHPRDATAHVILGTQVYKPREFAGQIGLSEGNMWGIFKQFVELCFKHVAPGTKGLLMKDPNKPVVRLYLVPDGFESEDSEDEEEAADANGEGEDGDDGDGEDE</sequence>
<dbReference type="HAMAP" id="MF_03003">
    <property type="entry name" value="eIF3d"/>
    <property type="match status" value="1"/>
</dbReference>
<keyword evidence="2 5" id="KW-0396">Initiation factor</keyword>
<dbReference type="Pfam" id="PF05091">
    <property type="entry name" value="eIF-3_zeta"/>
    <property type="match status" value="1"/>
</dbReference>
<dbReference type="GO" id="GO:0033290">
    <property type="term" value="C:eukaryotic 48S preinitiation complex"/>
    <property type="evidence" value="ECO:0007669"/>
    <property type="project" value="UniProtKB-UniRule"/>
</dbReference>
<comment type="subunit">
    <text evidence="5">Component of the eukaryotic translation initiation factor 3 (eIF-3) complex.</text>
</comment>
<accession>A0A1X6P2L8</accession>
<reference evidence="7 8" key="1">
    <citation type="submission" date="2017-03" db="EMBL/GenBank/DDBJ databases">
        <title>WGS assembly of Porphyra umbilicalis.</title>
        <authorList>
            <person name="Brawley S.H."/>
            <person name="Blouin N.A."/>
            <person name="Ficko-Blean E."/>
            <person name="Wheeler G.L."/>
            <person name="Lohr M."/>
            <person name="Goodson H.V."/>
            <person name="Jenkins J.W."/>
            <person name="Blaby-Haas C.E."/>
            <person name="Helliwell K.E."/>
            <person name="Chan C."/>
            <person name="Marriage T."/>
            <person name="Bhattacharya D."/>
            <person name="Klein A.S."/>
            <person name="Badis Y."/>
            <person name="Brodie J."/>
            <person name="Cao Y."/>
            <person name="Collen J."/>
            <person name="Dittami S.M."/>
            <person name="Gachon C.M."/>
            <person name="Green B.R."/>
            <person name="Karpowicz S."/>
            <person name="Kim J.W."/>
            <person name="Kudahl U."/>
            <person name="Lin S."/>
            <person name="Michel G."/>
            <person name="Mittag M."/>
            <person name="Olson B.J."/>
            <person name="Pangilinan J."/>
            <person name="Peng Y."/>
            <person name="Qiu H."/>
            <person name="Shu S."/>
            <person name="Singer J.T."/>
            <person name="Smith A.G."/>
            <person name="Sprecher B.N."/>
            <person name="Wagner V."/>
            <person name="Wang W."/>
            <person name="Wang Z.-Y."/>
            <person name="Yan J."/>
            <person name="Yarish C."/>
            <person name="Zoeuner-Riek S."/>
            <person name="Zhuang Y."/>
            <person name="Zou Y."/>
            <person name="Lindquist E.A."/>
            <person name="Grimwood J."/>
            <person name="Barry K."/>
            <person name="Rokhsar D.S."/>
            <person name="Schmutz J."/>
            <person name="Stiller J.W."/>
            <person name="Grossman A.R."/>
            <person name="Prochnik S.E."/>
        </authorList>
    </citation>
    <scope>NUCLEOTIDE SEQUENCE [LARGE SCALE GENOMIC DNA]</scope>
    <source>
        <strain evidence="7">4086291</strain>
    </source>
</reference>
<feature type="region of interest" description="RNA gate" evidence="5">
    <location>
        <begin position="272"/>
        <end position="286"/>
    </location>
</feature>
<gene>
    <name evidence="7" type="ORF">BU14_0254s0023</name>
</gene>
<feature type="region of interest" description="Disordered" evidence="6">
    <location>
        <begin position="76"/>
        <end position="146"/>
    </location>
</feature>
<dbReference type="PIRSF" id="PIRSF016281">
    <property type="entry name" value="EIF-3_zeta"/>
    <property type="match status" value="1"/>
</dbReference>
<comment type="domain">
    <text evidence="5">The RNA gate region regulates mRNA cap recognition to prevent promiscuous mRNA-binding before assembly of eif3d into the full eukaryotic translation initiation factor 3 (eIF-3) complex.</text>
</comment>
<dbReference type="GO" id="GO:0016282">
    <property type="term" value="C:eukaryotic 43S preinitiation complex"/>
    <property type="evidence" value="ECO:0007669"/>
    <property type="project" value="UniProtKB-UniRule"/>
</dbReference>
<dbReference type="GO" id="GO:0098808">
    <property type="term" value="F:mRNA cap binding"/>
    <property type="evidence" value="ECO:0007669"/>
    <property type="project" value="UniProtKB-UniRule"/>
</dbReference>
<dbReference type="GO" id="GO:0005852">
    <property type="term" value="C:eukaryotic translation initiation factor 3 complex"/>
    <property type="evidence" value="ECO:0007669"/>
    <property type="project" value="UniProtKB-UniRule"/>
</dbReference>
<dbReference type="GO" id="GO:0001732">
    <property type="term" value="P:formation of cytoplasmic translation initiation complex"/>
    <property type="evidence" value="ECO:0007669"/>
    <property type="project" value="UniProtKB-UniRule"/>
</dbReference>
<dbReference type="AlphaFoldDB" id="A0A1X6P2L8"/>
<comment type="similarity">
    <text evidence="5">Belongs to the eIF-3 subunit D family.</text>
</comment>
<keyword evidence="3" id="KW-0694">RNA-binding</keyword>
<keyword evidence="1 5" id="KW-0963">Cytoplasm</keyword>
<evidence type="ECO:0000256" key="2">
    <source>
        <dbReference type="ARBA" id="ARBA00022540"/>
    </source>
</evidence>
<organism evidence="7 8">
    <name type="scientific">Porphyra umbilicalis</name>
    <name type="common">Purple laver</name>
    <name type="synonym">Red alga</name>
    <dbReference type="NCBI Taxonomy" id="2786"/>
    <lineage>
        <taxon>Eukaryota</taxon>
        <taxon>Rhodophyta</taxon>
        <taxon>Bangiophyceae</taxon>
        <taxon>Bangiales</taxon>
        <taxon>Bangiaceae</taxon>
        <taxon>Porphyra</taxon>
    </lineage>
</organism>
<evidence type="ECO:0000313" key="7">
    <source>
        <dbReference type="EMBL" id="OSX75142.1"/>
    </source>
</evidence>
<dbReference type="EMBL" id="KV918917">
    <property type="protein sequence ID" value="OSX75142.1"/>
    <property type="molecule type" value="Genomic_DNA"/>
</dbReference>
<feature type="compositionally biased region" description="Basic and acidic residues" evidence="6">
    <location>
        <begin position="97"/>
        <end position="114"/>
    </location>
</feature>
<evidence type="ECO:0000256" key="4">
    <source>
        <dbReference type="ARBA" id="ARBA00022917"/>
    </source>
</evidence>
<feature type="compositionally biased region" description="Acidic residues" evidence="6">
    <location>
        <begin position="536"/>
        <end position="565"/>
    </location>
</feature>
<keyword evidence="4 5" id="KW-0648">Protein biosynthesis</keyword>
<name>A0A1X6P2L8_PORUM</name>
<comment type="subcellular location">
    <subcellularLocation>
        <location evidence="5">Cytoplasm</location>
    </subcellularLocation>
</comment>
<dbReference type="OrthoDB" id="16538at2759"/>
<feature type="compositionally biased region" description="Gly residues" evidence="6">
    <location>
        <begin position="83"/>
        <end position="96"/>
    </location>
</feature>
<feature type="compositionally biased region" description="Basic and acidic residues" evidence="6">
    <location>
        <begin position="134"/>
        <end position="146"/>
    </location>
</feature>
<dbReference type="InterPro" id="IPR007783">
    <property type="entry name" value="eIF3d"/>
</dbReference>
<evidence type="ECO:0000313" key="8">
    <source>
        <dbReference type="Proteomes" id="UP000218209"/>
    </source>
</evidence>
<dbReference type="PANTHER" id="PTHR12399:SF0">
    <property type="entry name" value="EUKARYOTIC TRANSLATION INITIATION FACTOR 3 SUBUNIT D"/>
    <property type="match status" value="1"/>
</dbReference>
<keyword evidence="8" id="KW-1185">Reference proteome</keyword>
<dbReference type="Proteomes" id="UP000218209">
    <property type="component" value="Unassembled WGS sequence"/>
</dbReference>
<dbReference type="GO" id="GO:0002191">
    <property type="term" value="P:cap-dependent translational initiation"/>
    <property type="evidence" value="ECO:0007669"/>
    <property type="project" value="UniProtKB-UniRule"/>
</dbReference>
<protein>
    <recommendedName>
        <fullName evidence="5">Eukaryotic translation initiation factor 3 subunit D</fullName>
        <shortName evidence="5">eIF3d</shortName>
    </recommendedName>
    <alternativeName>
        <fullName evidence="5">Eukaryotic translation initiation factor 3 subunit 7</fullName>
    </alternativeName>
</protein>
<feature type="compositionally biased region" description="Gly residues" evidence="6">
    <location>
        <begin position="115"/>
        <end position="133"/>
    </location>
</feature>
<evidence type="ECO:0000256" key="6">
    <source>
        <dbReference type="SAM" id="MobiDB-lite"/>
    </source>
</evidence>
<feature type="region of interest" description="Disordered" evidence="6">
    <location>
        <begin position="534"/>
        <end position="565"/>
    </location>
</feature>